<proteinExistence type="predicted"/>
<evidence type="ECO:0000313" key="2">
    <source>
        <dbReference type="Proteomes" id="UP000708576"/>
    </source>
</evidence>
<accession>A0ABS5JP35</accession>
<name>A0ABS5JP35_9BACT</name>
<comment type="caution">
    <text evidence="1">The sequence shown here is derived from an EMBL/GenBank/DDBJ whole genome shotgun (WGS) entry which is preliminary data.</text>
</comment>
<dbReference type="EMBL" id="JAGUCO010000001">
    <property type="protein sequence ID" value="MBS2096670.1"/>
    <property type="molecule type" value="Genomic_DNA"/>
</dbReference>
<organism evidence="1 2">
    <name type="scientific">Carboxylicivirga linearis</name>
    <dbReference type="NCBI Taxonomy" id="1628157"/>
    <lineage>
        <taxon>Bacteria</taxon>
        <taxon>Pseudomonadati</taxon>
        <taxon>Bacteroidota</taxon>
        <taxon>Bacteroidia</taxon>
        <taxon>Marinilabiliales</taxon>
        <taxon>Marinilabiliaceae</taxon>
        <taxon>Carboxylicivirga</taxon>
    </lineage>
</organism>
<reference evidence="1 2" key="1">
    <citation type="journal article" date="2015" name="Int. J. Syst. Evol. Microbiol.">
        <title>Carboxylicivirga linearis sp. nov., isolated from a sea cucumber culture pond.</title>
        <authorList>
            <person name="Wang F.Q."/>
            <person name="Zhou Y.X."/>
            <person name="Lin X.Z."/>
            <person name="Chen G.J."/>
            <person name="Du Z.J."/>
        </authorList>
    </citation>
    <scope>NUCLEOTIDE SEQUENCE [LARGE SCALE GENOMIC DNA]</scope>
    <source>
        <strain evidence="1 2">FB218</strain>
    </source>
</reference>
<evidence type="ECO:0000313" key="1">
    <source>
        <dbReference type="EMBL" id="MBS2096670.1"/>
    </source>
</evidence>
<dbReference type="Proteomes" id="UP000708576">
    <property type="component" value="Unassembled WGS sequence"/>
</dbReference>
<sequence length="223" mass="25594">MMTLSNFPEKIELDDVFDCGLISLMTKSLVTPESFYLTGYETISFKRTREFALETVLASVIPFEKDLLIVSNNIDDLRLQRLCTYHGVSSSIIKKPQTLEDWEEFKQKAANYRLYSHVLVSCDVNDAGDMEQLMEITTLVDNMKIGLIVHCRRKPMALKQVSNLNVDYMICNGTNSDISSVVLARRSRLVQTEGNARDSRMDLYNYWQSTLYGRNSYIEPMAI</sequence>
<dbReference type="RefSeq" id="WP_212211956.1">
    <property type="nucleotide sequence ID" value="NZ_JAGUCO010000001.1"/>
</dbReference>
<protein>
    <submittedName>
        <fullName evidence="1">Uncharacterized protein</fullName>
    </submittedName>
</protein>
<keyword evidence="2" id="KW-1185">Reference proteome</keyword>
<gene>
    <name evidence="1" type="ORF">KEM10_00185</name>
</gene>